<dbReference type="Gene3D" id="3.60.21.10">
    <property type="match status" value="1"/>
</dbReference>
<dbReference type="InterPro" id="IPR050126">
    <property type="entry name" value="Ap4A_hydrolase"/>
</dbReference>
<evidence type="ECO:0000313" key="3">
    <source>
        <dbReference type="Proteomes" id="UP000476055"/>
    </source>
</evidence>
<keyword evidence="3" id="KW-1185">Reference proteome</keyword>
<dbReference type="Proteomes" id="UP000476055">
    <property type="component" value="Unassembled WGS sequence"/>
</dbReference>
<dbReference type="GO" id="GO:0016791">
    <property type="term" value="F:phosphatase activity"/>
    <property type="evidence" value="ECO:0007669"/>
    <property type="project" value="TreeGrafter"/>
</dbReference>
<evidence type="ECO:0000313" key="2">
    <source>
        <dbReference type="EMBL" id="MST59261.1"/>
    </source>
</evidence>
<dbReference type="RefSeq" id="WP_154498863.1">
    <property type="nucleotide sequence ID" value="NZ_VUMU01000027.1"/>
</dbReference>
<dbReference type="GO" id="GO:0110154">
    <property type="term" value="P:RNA decapping"/>
    <property type="evidence" value="ECO:0007669"/>
    <property type="project" value="TreeGrafter"/>
</dbReference>
<sequence length="237" mass="26958">MSTFVIGDIHGEYEQLKVLLAKMNFGKQDKLYVLGDLVDRGPDPIKTLQFLMRLSNCICLVGNHEFMAYMGMKILLKEVTEESVCDFAEEDQEKLKEWMLNGGAVTIADFVGLSREERKEVMEYLGNLETYVELEVNGQKYLMVHAGLGNFSEEKPMEEYTLDDLIWARADYSIPYYKDKIVVTGHTPTQTIPDNPHPGCIYRANNHIVMDCGAGFKEGRLAGICLENGKEYYAKEN</sequence>
<accession>A0A6L5YLV9</accession>
<dbReference type="SUPFAM" id="SSF56300">
    <property type="entry name" value="Metallo-dependent phosphatases"/>
    <property type="match status" value="1"/>
</dbReference>
<dbReference type="InterPro" id="IPR029052">
    <property type="entry name" value="Metallo-depent_PP-like"/>
</dbReference>
<dbReference type="InterPro" id="IPR004843">
    <property type="entry name" value="Calcineurin-like_PHP"/>
</dbReference>
<feature type="domain" description="Calcineurin-like phosphoesterase" evidence="1">
    <location>
        <begin position="2"/>
        <end position="198"/>
    </location>
</feature>
<dbReference type="AlphaFoldDB" id="A0A6L5YLV9"/>
<organism evidence="2 3">
    <name type="scientific">Waltera intestinalis</name>
    <dbReference type="NCBI Taxonomy" id="2606635"/>
    <lineage>
        <taxon>Bacteria</taxon>
        <taxon>Bacillati</taxon>
        <taxon>Bacillota</taxon>
        <taxon>Clostridia</taxon>
        <taxon>Lachnospirales</taxon>
        <taxon>Lachnospiraceae</taxon>
        <taxon>Waltera</taxon>
    </lineage>
</organism>
<name>A0A6L5YLV9_9FIRM</name>
<evidence type="ECO:0000259" key="1">
    <source>
        <dbReference type="Pfam" id="PF00149"/>
    </source>
</evidence>
<dbReference type="PANTHER" id="PTHR42850:SF4">
    <property type="entry name" value="ZINC-DEPENDENT ENDOPOLYPHOSPHATASE"/>
    <property type="match status" value="1"/>
</dbReference>
<dbReference type="PANTHER" id="PTHR42850">
    <property type="entry name" value="METALLOPHOSPHOESTERASE"/>
    <property type="match status" value="1"/>
</dbReference>
<protein>
    <submittedName>
        <fullName evidence="2">Serine/threonine protein phosphatase</fullName>
    </submittedName>
</protein>
<dbReference type="Pfam" id="PF00149">
    <property type="entry name" value="Metallophos"/>
    <property type="match status" value="1"/>
</dbReference>
<dbReference type="GO" id="GO:0005737">
    <property type="term" value="C:cytoplasm"/>
    <property type="evidence" value="ECO:0007669"/>
    <property type="project" value="TreeGrafter"/>
</dbReference>
<reference evidence="2 3" key="1">
    <citation type="submission" date="2019-08" db="EMBL/GenBank/DDBJ databases">
        <title>In-depth cultivation of the pig gut microbiome towards novel bacterial diversity and tailored functional studies.</title>
        <authorList>
            <person name="Wylensek D."/>
            <person name="Hitch T.C.A."/>
            <person name="Clavel T."/>
        </authorList>
    </citation>
    <scope>NUCLEOTIDE SEQUENCE [LARGE SCALE GENOMIC DNA]</scope>
    <source>
        <strain evidence="2 3">WCA3-601-WT-6H</strain>
    </source>
</reference>
<dbReference type="EMBL" id="VUMU01000027">
    <property type="protein sequence ID" value="MST59261.1"/>
    <property type="molecule type" value="Genomic_DNA"/>
</dbReference>
<proteinExistence type="predicted"/>
<dbReference type="GO" id="GO:0008803">
    <property type="term" value="F:bis(5'-nucleosyl)-tetraphosphatase (symmetrical) activity"/>
    <property type="evidence" value="ECO:0007669"/>
    <property type="project" value="TreeGrafter"/>
</dbReference>
<dbReference type="CDD" id="cd00144">
    <property type="entry name" value="MPP_PPP_family"/>
    <property type="match status" value="1"/>
</dbReference>
<gene>
    <name evidence="2" type="ORF">FYJ59_13630</name>
</gene>
<comment type="caution">
    <text evidence="2">The sequence shown here is derived from an EMBL/GenBank/DDBJ whole genome shotgun (WGS) entry which is preliminary data.</text>
</comment>